<evidence type="ECO:0000313" key="13">
    <source>
        <dbReference type="Proteomes" id="UP000026915"/>
    </source>
</evidence>
<dbReference type="Gramene" id="EOY06383">
    <property type="protein sequence ID" value="EOY06383"/>
    <property type="gene ID" value="TCM_021119"/>
</dbReference>
<comment type="function">
    <text evidence="10">Catalyzes xyloglucan endohydrolysis (XEH) and/or endotransglycosylation (XET). Cleaves and religates xyloglucan polymers, an essential constituent of the primary cell wall, and thereby participates in cell wall construction of growing tissues.</text>
</comment>
<keyword evidence="1 10" id="KW-0134">Cell wall</keyword>
<dbReference type="EC" id="2.4.1.207" evidence="10"/>
<dbReference type="Pfam" id="PF00722">
    <property type="entry name" value="Glyco_hydro_16"/>
    <property type="match status" value="1"/>
</dbReference>
<dbReference type="InterPro" id="IPR000757">
    <property type="entry name" value="Beta-glucanase-like"/>
</dbReference>
<feature type="domain" description="GH16" evidence="11">
    <location>
        <begin position="1"/>
        <end position="213"/>
    </location>
</feature>
<dbReference type="InParanoid" id="A0A061EP04"/>
<proteinExistence type="inferred from homology"/>
<evidence type="ECO:0000256" key="5">
    <source>
        <dbReference type="ARBA" id="ARBA00022801"/>
    </source>
</evidence>
<dbReference type="GO" id="GO:0010411">
    <property type="term" value="P:xyloglucan metabolic process"/>
    <property type="evidence" value="ECO:0007669"/>
    <property type="project" value="InterPro"/>
</dbReference>
<comment type="PTM">
    <text evidence="10">Contains at least one intrachain disulfide bond essential for its enzymatic activity.</text>
</comment>
<comment type="subcellular location">
    <subcellularLocation>
        <location evidence="10">Secreted</location>
        <location evidence="10">Cell wall</location>
    </subcellularLocation>
    <subcellularLocation>
        <location evidence="10">Secreted</location>
        <location evidence="10">Extracellular space</location>
        <location evidence="10">Apoplast</location>
    </subcellularLocation>
</comment>
<dbReference type="GO" id="GO:0016762">
    <property type="term" value="F:xyloglucan:xyloglucosyl transferase activity"/>
    <property type="evidence" value="ECO:0007669"/>
    <property type="project" value="UniProtKB-EC"/>
</dbReference>
<dbReference type="InterPro" id="IPR044791">
    <property type="entry name" value="Beta-glucanase/XTH"/>
</dbReference>
<dbReference type="Proteomes" id="UP000026915">
    <property type="component" value="Chromosome 4"/>
</dbReference>
<keyword evidence="7 10" id="KW-0326">Glycosidase</keyword>
<evidence type="ECO:0000256" key="10">
    <source>
        <dbReference type="RuleBase" id="RU361120"/>
    </source>
</evidence>
<accession>A0A061EP04</accession>
<feature type="active site" description="Proton donor" evidence="9">
    <location>
        <position position="109"/>
    </location>
</feature>
<dbReference type="GO" id="GO:0042546">
    <property type="term" value="P:cell wall biogenesis"/>
    <property type="evidence" value="ECO:0007669"/>
    <property type="project" value="InterPro"/>
</dbReference>
<dbReference type="PRINTS" id="PR00737">
    <property type="entry name" value="GLHYDRLASE16"/>
</dbReference>
<dbReference type="eggNOG" id="ENOG502SM43">
    <property type="taxonomic scope" value="Eukaryota"/>
</dbReference>
<dbReference type="PANTHER" id="PTHR31062">
    <property type="entry name" value="XYLOGLUCAN ENDOTRANSGLUCOSYLASE/HYDROLASE PROTEIN 8-RELATED"/>
    <property type="match status" value="1"/>
</dbReference>
<evidence type="ECO:0000313" key="12">
    <source>
        <dbReference type="EMBL" id="EOY06383.1"/>
    </source>
</evidence>
<evidence type="ECO:0000256" key="9">
    <source>
        <dbReference type="PIRSR" id="PIRSR005604-1"/>
    </source>
</evidence>
<evidence type="ECO:0000256" key="7">
    <source>
        <dbReference type="ARBA" id="ARBA00023295"/>
    </source>
</evidence>
<evidence type="ECO:0000256" key="1">
    <source>
        <dbReference type="ARBA" id="ARBA00022512"/>
    </source>
</evidence>
<evidence type="ECO:0000256" key="3">
    <source>
        <dbReference type="ARBA" id="ARBA00022525"/>
    </source>
</evidence>
<dbReference type="EMBL" id="CM001882">
    <property type="protein sequence ID" value="EOY06383.1"/>
    <property type="molecule type" value="Genomic_DNA"/>
</dbReference>
<evidence type="ECO:0000256" key="8">
    <source>
        <dbReference type="ARBA" id="ARBA00023316"/>
    </source>
</evidence>
<reference evidence="12 13" key="1">
    <citation type="journal article" date="2013" name="Genome Biol.">
        <title>The genome sequence of the most widely cultivated cacao type and its use to identify candidate genes regulating pod color.</title>
        <authorList>
            <person name="Motamayor J.C."/>
            <person name="Mockaitis K."/>
            <person name="Schmutz J."/>
            <person name="Haiminen N."/>
            <person name="Iii D.L."/>
            <person name="Cornejo O."/>
            <person name="Findley S.D."/>
            <person name="Zheng P."/>
            <person name="Utro F."/>
            <person name="Royaert S."/>
            <person name="Saski C."/>
            <person name="Jenkins J."/>
            <person name="Podicheti R."/>
            <person name="Zhao M."/>
            <person name="Scheffler B.E."/>
            <person name="Stack J.C."/>
            <person name="Feltus F.A."/>
            <person name="Mustiga G.M."/>
            <person name="Amores F."/>
            <person name="Phillips W."/>
            <person name="Marelli J.P."/>
            <person name="May G.D."/>
            <person name="Shapiro H."/>
            <person name="Ma J."/>
            <person name="Bustamante C.D."/>
            <person name="Schnell R.J."/>
            <person name="Main D."/>
            <person name="Gilbert D."/>
            <person name="Parida L."/>
            <person name="Kuhn D.N."/>
        </authorList>
    </citation>
    <scope>NUCLEOTIDE SEQUENCE [LARGE SCALE GENOMIC DNA]</scope>
    <source>
        <strain evidence="13">cv. Matina 1-6</strain>
    </source>
</reference>
<dbReference type="AlphaFoldDB" id="A0A061EP04"/>
<keyword evidence="6" id="KW-1015">Disulfide bond</keyword>
<sequence length="284" mass="32647">MSSPMDYCLMVFFAVLLVFVVHANAAWGVPFEQNYLVEYGSDHIQYFEGHTEVQLTLDQTSGSGFGSKGGYGSGFFQMRIKLPDKDTTRILATFYIISVTSIHDEIDFEFLGGNESFILHTNVFTNGVGGREQQFSFWFDPTADFHTYKILWNDHQIVLFVDEIPIRVFKNITYSGVGYPTQPMRVEGTIWSADWASNGKPVNWSSAPFRANYQWFGIDGCQAQTLNPQQCHSPDLFWNGQKFWDLDANQRKAYENVRNKFLMYDYCLDRARYPNVPPECQLNG</sequence>
<dbReference type="GO" id="GO:0048046">
    <property type="term" value="C:apoplast"/>
    <property type="evidence" value="ECO:0007669"/>
    <property type="project" value="UniProtKB-SubCell"/>
</dbReference>
<gene>
    <name evidence="12" type="ORF">TCM_021119</name>
</gene>
<evidence type="ECO:0000256" key="6">
    <source>
        <dbReference type="ARBA" id="ARBA00023157"/>
    </source>
</evidence>
<dbReference type="GO" id="GO:0071555">
    <property type="term" value="P:cell wall organization"/>
    <property type="evidence" value="ECO:0007669"/>
    <property type="project" value="UniProtKB-KW"/>
</dbReference>
<keyword evidence="8 10" id="KW-0961">Cell wall biogenesis/degradation</keyword>
<keyword evidence="13" id="KW-1185">Reference proteome</keyword>
<keyword evidence="3 10" id="KW-0964">Secreted</keyword>
<keyword evidence="2 10" id="KW-0052">Apoplast</keyword>
<evidence type="ECO:0000256" key="2">
    <source>
        <dbReference type="ARBA" id="ARBA00022523"/>
    </source>
</evidence>
<dbReference type="Gene3D" id="2.60.120.200">
    <property type="match status" value="1"/>
</dbReference>
<comment type="similarity">
    <text evidence="10">Belongs to the glycosyl hydrolase 16 family.</text>
</comment>
<protein>
    <recommendedName>
        <fullName evidence="10">Xyloglucan endotransglucosylase/hydrolase</fullName>
        <ecNumber evidence="10">2.4.1.207</ecNumber>
    </recommendedName>
</protein>
<feature type="signal peptide" evidence="10">
    <location>
        <begin position="1"/>
        <end position="28"/>
    </location>
</feature>
<dbReference type="GO" id="GO:0004553">
    <property type="term" value="F:hydrolase activity, hydrolyzing O-glycosyl compounds"/>
    <property type="evidence" value="ECO:0007669"/>
    <property type="project" value="InterPro"/>
</dbReference>
<dbReference type="InterPro" id="IPR016455">
    <property type="entry name" value="XTH"/>
</dbReference>
<keyword evidence="5 10" id="KW-0378">Hydrolase</keyword>
<feature type="chain" id="PRO_5005102908" description="Xyloglucan endotransglucosylase/hydrolase" evidence="10">
    <location>
        <begin position="29"/>
        <end position="284"/>
    </location>
</feature>
<dbReference type="OMA" id="NVDACAN"/>
<keyword evidence="4 10" id="KW-0808">Transferase</keyword>
<name>A0A061EP04_THECC</name>
<dbReference type="InterPro" id="IPR013320">
    <property type="entry name" value="ConA-like_dom_sf"/>
</dbReference>
<dbReference type="SUPFAM" id="SSF49899">
    <property type="entry name" value="Concanavalin A-like lectins/glucanases"/>
    <property type="match status" value="1"/>
</dbReference>
<evidence type="ECO:0000256" key="4">
    <source>
        <dbReference type="ARBA" id="ARBA00022679"/>
    </source>
</evidence>
<dbReference type="STRING" id="3641.A0A061EP04"/>
<keyword evidence="10" id="KW-0732">Signal</keyword>
<feature type="active site" description="Nucleophile" evidence="9">
    <location>
        <position position="105"/>
    </location>
</feature>
<dbReference type="PROSITE" id="PS51762">
    <property type="entry name" value="GH16_2"/>
    <property type="match status" value="1"/>
</dbReference>
<organism evidence="12 13">
    <name type="scientific">Theobroma cacao</name>
    <name type="common">Cacao</name>
    <name type="synonym">Cocoa</name>
    <dbReference type="NCBI Taxonomy" id="3641"/>
    <lineage>
        <taxon>Eukaryota</taxon>
        <taxon>Viridiplantae</taxon>
        <taxon>Streptophyta</taxon>
        <taxon>Embryophyta</taxon>
        <taxon>Tracheophyta</taxon>
        <taxon>Spermatophyta</taxon>
        <taxon>Magnoliopsida</taxon>
        <taxon>eudicotyledons</taxon>
        <taxon>Gunneridae</taxon>
        <taxon>Pentapetalae</taxon>
        <taxon>rosids</taxon>
        <taxon>malvids</taxon>
        <taxon>Malvales</taxon>
        <taxon>Malvaceae</taxon>
        <taxon>Byttnerioideae</taxon>
        <taxon>Theobroma</taxon>
    </lineage>
</organism>
<evidence type="ECO:0000259" key="11">
    <source>
        <dbReference type="PROSITE" id="PS51762"/>
    </source>
</evidence>
<dbReference type="InterPro" id="IPR008264">
    <property type="entry name" value="Beta_glucanase"/>
</dbReference>
<dbReference type="InterPro" id="IPR010713">
    <property type="entry name" value="XET_C"/>
</dbReference>
<dbReference type="PIRSF" id="PIRSF005604">
    <property type="entry name" value="XET"/>
    <property type="match status" value="1"/>
</dbReference>
<dbReference type="HOGENOM" id="CLU_048041_0_0_1"/>
<dbReference type="Pfam" id="PF06955">
    <property type="entry name" value="XET_C"/>
    <property type="match status" value="1"/>
</dbReference>